<dbReference type="GO" id="GO:0005506">
    <property type="term" value="F:iron ion binding"/>
    <property type="evidence" value="ECO:0007669"/>
    <property type="project" value="InterPro"/>
</dbReference>
<keyword evidence="8 10" id="KW-0408">Iron</keyword>
<reference evidence="12" key="1">
    <citation type="journal article" date="2025" name="Foods">
        <title>Unveiling the Microbial Signatures of Arabica Coffee Cherries: Insights into Ripeness Specific Diversity, Functional Traits, and Implications for Quality and Safety.</title>
        <authorList>
            <consortium name="RefSeq"/>
            <person name="Tenea G.N."/>
            <person name="Cifuentes V."/>
            <person name="Reyes P."/>
            <person name="Cevallos-Vallejos M."/>
        </authorList>
    </citation>
    <scope>NUCLEOTIDE SEQUENCE [LARGE SCALE GENOMIC DNA]</scope>
</reference>
<dbReference type="GO" id="GO:0020037">
    <property type="term" value="F:heme binding"/>
    <property type="evidence" value="ECO:0007669"/>
    <property type="project" value="InterPro"/>
</dbReference>
<gene>
    <name evidence="13" type="primary">LOC113704878</name>
</gene>
<dbReference type="OrthoDB" id="1470350at2759"/>
<dbReference type="RefSeq" id="XP_027082548.1">
    <property type="nucleotide sequence ID" value="XM_027226747.1"/>
</dbReference>
<keyword evidence="7 11" id="KW-0560">Oxidoreductase</keyword>
<keyword evidence="12" id="KW-1185">Reference proteome</keyword>
<evidence type="ECO:0000256" key="7">
    <source>
        <dbReference type="ARBA" id="ARBA00023002"/>
    </source>
</evidence>
<dbReference type="InterPro" id="IPR017972">
    <property type="entry name" value="Cyt_P450_CS"/>
</dbReference>
<dbReference type="InterPro" id="IPR001128">
    <property type="entry name" value="Cyt_P450"/>
</dbReference>
<dbReference type="AlphaFoldDB" id="A0A6P6TW35"/>
<keyword evidence="5 10" id="KW-0479">Metal-binding</keyword>
<evidence type="ECO:0000256" key="5">
    <source>
        <dbReference type="ARBA" id="ARBA00022723"/>
    </source>
</evidence>
<dbReference type="PANTHER" id="PTHR24286:SF384">
    <property type="entry name" value="P450, PUTATIVE (EUROFUNG)-RELATED"/>
    <property type="match status" value="1"/>
</dbReference>
<evidence type="ECO:0000256" key="9">
    <source>
        <dbReference type="ARBA" id="ARBA00023033"/>
    </source>
</evidence>
<dbReference type="GO" id="GO:0016705">
    <property type="term" value="F:oxidoreductase activity, acting on paired donors, with incorporation or reduction of molecular oxygen"/>
    <property type="evidence" value="ECO:0007669"/>
    <property type="project" value="InterPro"/>
</dbReference>
<protein>
    <submittedName>
        <fullName evidence="13">Cytochrome P450 716A75-like</fullName>
    </submittedName>
</protein>
<evidence type="ECO:0000256" key="11">
    <source>
        <dbReference type="RuleBase" id="RU000461"/>
    </source>
</evidence>
<dbReference type="PRINTS" id="PR00385">
    <property type="entry name" value="P450"/>
</dbReference>
<dbReference type="InterPro" id="IPR002401">
    <property type="entry name" value="Cyt_P450_E_grp-I"/>
</dbReference>
<comment type="subcellular location">
    <subcellularLocation>
        <location evidence="1">Membrane</location>
        <topology evidence="1">Single-pass membrane protein</topology>
    </subcellularLocation>
</comment>
<name>A0A6P6TW35_COFAR</name>
<dbReference type="PROSITE" id="PS00086">
    <property type="entry name" value="CYTOCHROME_P450"/>
    <property type="match status" value="1"/>
</dbReference>
<dbReference type="Pfam" id="PF00067">
    <property type="entry name" value="p450"/>
    <property type="match status" value="2"/>
</dbReference>
<evidence type="ECO:0000313" key="12">
    <source>
        <dbReference type="Proteomes" id="UP001652660"/>
    </source>
</evidence>
<dbReference type="PRINTS" id="PR00463">
    <property type="entry name" value="EP450I"/>
</dbReference>
<evidence type="ECO:0000256" key="10">
    <source>
        <dbReference type="PIRSR" id="PIRSR602401-1"/>
    </source>
</evidence>
<keyword evidence="6" id="KW-0472">Membrane</keyword>
<evidence type="ECO:0000256" key="6">
    <source>
        <dbReference type="ARBA" id="ARBA00022989"/>
    </source>
</evidence>
<dbReference type="Proteomes" id="UP001652660">
    <property type="component" value="Chromosome 8e"/>
</dbReference>
<proteinExistence type="inferred from homology"/>
<dbReference type="PANTHER" id="PTHR24286">
    <property type="entry name" value="CYTOCHROME P450 26"/>
    <property type="match status" value="1"/>
</dbReference>
<keyword evidence="3 10" id="KW-0349">Heme</keyword>
<feature type="binding site" description="axial binding residue" evidence="10">
    <location>
        <position position="181"/>
    </location>
    <ligand>
        <name>heme</name>
        <dbReference type="ChEBI" id="CHEBI:30413"/>
    </ligand>
    <ligandPart>
        <name>Fe</name>
        <dbReference type="ChEBI" id="CHEBI:18248"/>
    </ligandPart>
</feature>
<evidence type="ECO:0000256" key="3">
    <source>
        <dbReference type="ARBA" id="ARBA00022617"/>
    </source>
</evidence>
<comment type="similarity">
    <text evidence="2 11">Belongs to the cytochrome P450 family.</text>
</comment>
<evidence type="ECO:0000313" key="13">
    <source>
        <dbReference type="RefSeq" id="XP_027082548.1"/>
    </source>
</evidence>
<evidence type="ECO:0000256" key="1">
    <source>
        <dbReference type="ARBA" id="ARBA00004167"/>
    </source>
</evidence>
<comment type="cofactor">
    <cofactor evidence="10">
        <name>heme</name>
        <dbReference type="ChEBI" id="CHEBI:30413"/>
    </cofactor>
</comment>
<dbReference type="GO" id="GO:0016125">
    <property type="term" value="P:sterol metabolic process"/>
    <property type="evidence" value="ECO:0007669"/>
    <property type="project" value="TreeGrafter"/>
</dbReference>
<dbReference type="InterPro" id="IPR036396">
    <property type="entry name" value="Cyt_P450_sf"/>
</dbReference>
<keyword evidence="6" id="KW-1133">Transmembrane helix</keyword>
<organism evidence="12 13">
    <name type="scientific">Coffea arabica</name>
    <name type="common">Arabian coffee</name>
    <dbReference type="NCBI Taxonomy" id="13443"/>
    <lineage>
        <taxon>Eukaryota</taxon>
        <taxon>Viridiplantae</taxon>
        <taxon>Streptophyta</taxon>
        <taxon>Embryophyta</taxon>
        <taxon>Tracheophyta</taxon>
        <taxon>Spermatophyta</taxon>
        <taxon>Magnoliopsida</taxon>
        <taxon>eudicotyledons</taxon>
        <taxon>Gunneridae</taxon>
        <taxon>Pentapetalae</taxon>
        <taxon>asterids</taxon>
        <taxon>lamiids</taxon>
        <taxon>Gentianales</taxon>
        <taxon>Rubiaceae</taxon>
        <taxon>Ixoroideae</taxon>
        <taxon>Gardenieae complex</taxon>
        <taxon>Bertiereae - Coffeeae clade</taxon>
        <taxon>Coffeeae</taxon>
        <taxon>Coffea</taxon>
    </lineage>
</organism>
<dbReference type="GeneID" id="113704878"/>
<accession>A0A6P6TW35</accession>
<dbReference type="Gene3D" id="1.10.630.10">
    <property type="entry name" value="Cytochrome P450"/>
    <property type="match status" value="2"/>
</dbReference>
<keyword evidence="4" id="KW-0812">Transmembrane</keyword>
<keyword evidence="9 11" id="KW-0503">Monooxygenase</keyword>
<dbReference type="GO" id="GO:0016020">
    <property type="term" value="C:membrane"/>
    <property type="evidence" value="ECO:0007669"/>
    <property type="project" value="UniProtKB-SubCell"/>
</dbReference>
<reference evidence="13" key="2">
    <citation type="submission" date="2025-08" db="UniProtKB">
        <authorList>
            <consortium name="RefSeq"/>
        </authorList>
    </citation>
    <scope>IDENTIFICATION</scope>
    <source>
        <tissue evidence="13">Leaves</tissue>
    </source>
</reference>
<dbReference type="SUPFAM" id="SSF48264">
    <property type="entry name" value="Cytochrome P450"/>
    <property type="match status" value="1"/>
</dbReference>
<dbReference type="GO" id="GO:0004497">
    <property type="term" value="F:monooxygenase activity"/>
    <property type="evidence" value="ECO:0007669"/>
    <property type="project" value="UniProtKB-KW"/>
</dbReference>
<evidence type="ECO:0000256" key="2">
    <source>
        <dbReference type="ARBA" id="ARBA00010617"/>
    </source>
</evidence>
<evidence type="ECO:0000256" key="8">
    <source>
        <dbReference type="ARBA" id="ARBA00023004"/>
    </source>
</evidence>
<evidence type="ECO:0000256" key="4">
    <source>
        <dbReference type="ARBA" id="ARBA00022692"/>
    </source>
</evidence>
<sequence length="232" mass="26238">MAAGIFSLPINLPGTSFYRGIKAAHSIRKKLLGIIRQRKMDLVEKKSCHADDLSSYLLTVPDDGGKFMSELETADKIWGSIIGSQDSTTTAITFVMKYLAEFPDIYDEVLKETKEHCRKENSWGAAKLERPTEHEIYWTPNTTHKNPEYFPQPEKFDPSRSEGTGSIPYAYVPFGRGPRICPGKDIARLVILVFIYNVVGKFRWEKLIPDENTVVVPVPLPAKGLPIRLYPH</sequence>